<evidence type="ECO:0000256" key="6">
    <source>
        <dbReference type="ARBA" id="ARBA00023163"/>
    </source>
</evidence>
<comment type="subcellular location">
    <subcellularLocation>
        <location evidence="1">Nucleus</location>
    </subcellularLocation>
</comment>
<dbReference type="InterPro" id="IPR001005">
    <property type="entry name" value="SANT/Myb"/>
</dbReference>
<feature type="compositionally biased region" description="Gly residues" evidence="8">
    <location>
        <begin position="68"/>
        <end position="78"/>
    </location>
</feature>
<keyword evidence="4" id="KW-0238">DNA-binding</keyword>
<keyword evidence="7" id="KW-0539">Nucleus</keyword>
<evidence type="ECO:0000256" key="3">
    <source>
        <dbReference type="ARBA" id="ARBA00023015"/>
    </source>
</evidence>
<evidence type="ECO:0000256" key="4">
    <source>
        <dbReference type="ARBA" id="ARBA00023125"/>
    </source>
</evidence>
<keyword evidence="12" id="KW-1185">Reference proteome</keyword>
<feature type="non-terminal residue" evidence="11">
    <location>
        <position position="1"/>
    </location>
</feature>
<dbReference type="AlphaFoldDB" id="A0AA89AJH7"/>
<dbReference type="GO" id="GO:0048235">
    <property type="term" value="P:pollen sperm cell differentiation"/>
    <property type="evidence" value="ECO:0007669"/>
    <property type="project" value="UniProtKB-ARBA"/>
</dbReference>
<evidence type="ECO:0000256" key="8">
    <source>
        <dbReference type="SAM" id="MobiDB-lite"/>
    </source>
</evidence>
<keyword evidence="5" id="KW-0010">Activator</keyword>
<dbReference type="FunFam" id="1.10.10.60:FF:000001">
    <property type="entry name" value="MYB-related transcription factor"/>
    <property type="match status" value="1"/>
</dbReference>
<feature type="domain" description="Myb-like" evidence="9">
    <location>
        <begin position="80"/>
        <end position="132"/>
    </location>
</feature>
<dbReference type="SUPFAM" id="SSF46689">
    <property type="entry name" value="Homeodomain-like"/>
    <property type="match status" value="1"/>
</dbReference>
<feature type="compositionally biased region" description="Low complexity" evidence="8">
    <location>
        <begin position="205"/>
        <end position="234"/>
    </location>
</feature>
<dbReference type="Pfam" id="PF00249">
    <property type="entry name" value="Myb_DNA-binding"/>
    <property type="match status" value="2"/>
</dbReference>
<evidence type="ECO:0000259" key="10">
    <source>
        <dbReference type="PROSITE" id="PS51294"/>
    </source>
</evidence>
<feature type="domain" description="Myb-like" evidence="9">
    <location>
        <begin position="133"/>
        <end position="183"/>
    </location>
</feature>
<dbReference type="CDD" id="cd00167">
    <property type="entry name" value="SANT"/>
    <property type="match status" value="2"/>
</dbReference>
<feature type="domain" description="HTH myb-type" evidence="10">
    <location>
        <begin position="80"/>
        <end position="132"/>
    </location>
</feature>
<dbReference type="GO" id="GO:0090406">
    <property type="term" value="C:pollen tube"/>
    <property type="evidence" value="ECO:0007669"/>
    <property type="project" value="UniProtKB-ARBA"/>
</dbReference>
<evidence type="ECO:0000313" key="12">
    <source>
        <dbReference type="Proteomes" id="UP001188597"/>
    </source>
</evidence>
<feature type="region of interest" description="Disordered" evidence="8">
    <location>
        <begin position="199"/>
        <end position="245"/>
    </location>
</feature>
<dbReference type="GO" id="GO:0003677">
    <property type="term" value="F:DNA binding"/>
    <property type="evidence" value="ECO:0007669"/>
    <property type="project" value="UniProtKB-KW"/>
</dbReference>
<dbReference type="PANTHER" id="PTHR47995:SF23">
    <property type="entry name" value="TRANSCRIPTION FACTOR GAMYB-LIKE"/>
    <property type="match status" value="1"/>
</dbReference>
<dbReference type="GO" id="GO:0080092">
    <property type="term" value="P:regulation of pollen tube growth"/>
    <property type="evidence" value="ECO:0007669"/>
    <property type="project" value="UniProtKB-ARBA"/>
</dbReference>
<evidence type="ECO:0000256" key="7">
    <source>
        <dbReference type="ARBA" id="ARBA00023242"/>
    </source>
</evidence>
<reference evidence="11" key="1">
    <citation type="submission" date="2022-12" db="EMBL/GenBank/DDBJ databases">
        <title>Draft genome assemblies for two species of Escallonia (Escalloniales).</title>
        <authorList>
            <person name="Chanderbali A."/>
            <person name="Dervinis C."/>
            <person name="Anghel I."/>
            <person name="Soltis D."/>
            <person name="Soltis P."/>
            <person name="Zapata F."/>
        </authorList>
    </citation>
    <scope>NUCLEOTIDE SEQUENCE</scope>
    <source>
        <strain evidence="11">UCBG64.0493</strain>
        <tissue evidence="11">Leaf</tissue>
    </source>
</reference>
<evidence type="ECO:0000259" key="9">
    <source>
        <dbReference type="PROSITE" id="PS50090"/>
    </source>
</evidence>
<evidence type="ECO:0000256" key="1">
    <source>
        <dbReference type="ARBA" id="ARBA00004123"/>
    </source>
</evidence>
<accession>A0AA89AJH7</accession>
<dbReference type="PROSITE" id="PS51294">
    <property type="entry name" value="HTH_MYB"/>
    <property type="match status" value="2"/>
</dbReference>
<dbReference type="Proteomes" id="UP001188597">
    <property type="component" value="Unassembled WGS sequence"/>
</dbReference>
<evidence type="ECO:0000256" key="2">
    <source>
        <dbReference type="ARBA" id="ARBA00022737"/>
    </source>
</evidence>
<dbReference type="GO" id="GO:0003700">
    <property type="term" value="F:DNA-binding transcription factor activity"/>
    <property type="evidence" value="ECO:0007669"/>
    <property type="project" value="UniProtKB-ARBA"/>
</dbReference>
<feature type="domain" description="HTH myb-type" evidence="10">
    <location>
        <begin position="133"/>
        <end position="187"/>
    </location>
</feature>
<protein>
    <submittedName>
        <fullName evidence="11">Uncharacterized protein</fullName>
    </submittedName>
</protein>
<evidence type="ECO:0000256" key="5">
    <source>
        <dbReference type="ARBA" id="ARBA00023159"/>
    </source>
</evidence>
<keyword evidence="6" id="KW-0804">Transcription</keyword>
<dbReference type="InterPro" id="IPR009057">
    <property type="entry name" value="Homeodomain-like_sf"/>
</dbReference>
<feature type="compositionally biased region" description="Polar residues" evidence="8">
    <location>
        <begin position="235"/>
        <end position="245"/>
    </location>
</feature>
<dbReference type="InterPro" id="IPR017930">
    <property type="entry name" value="Myb_dom"/>
</dbReference>
<dbReference type="PANTHER" id="PTHR47995">
    <property type="entry name" value="TRANSCRIPTION FACTOR MYB33-RELATED"/>
    <property type="match status" value="1"/>
</dbReference>
<dbReference type="Gene3D" id="1.10.10.60">
    <property type="entry name" value="Homeodomain-like"/>
    <property type="match status" value="2"/>
</dbReference>
<comment type="caution">
    <text evidence="11">The sequence shown here is derived from an EMBL/GenBank/DDBJ whole genome shotgun (WGS) entry which is preliminary data.</text>
</comment>
<organism evidence="11 12">
    <name type="scientific">Escallonia herrerae</name>
    <dbReference type="NCBI Taxonomy" id="1293975"/>
    <lineage>
        <taxon>Eukaryota</taxon>
        <taxon>Viridiplantae</taxon>
        <taxon>Streptophyta</taxon>
        <taxon>Embryophyta</taxon>
        <taxon>Tracheophyta</taxon>
        <taxon>Spermatophyta</taxon>
        <taxon>Magnoliopsida</taxon>
        <taxon>eudicotyledons</taxon>
        <taxon>Gunneridae</taxon>
        <taxon>Pentapetalae</taxon>
        <taxon>asterids</taxon>
        <taxon>campanulids</taxon>
        <taxon>Escalloniales</taxon>
        <taxon>Escalloniaceae</taxon>
        <taxon>Escallonia</taxon>
    </lineage>
</organism>
<dbReference type="SMART" id="SM00717">
    <property type="entry name" value="SANT"/>
    <property type="match status" value="2"/>
</dbReference>
<name>A0AA89AJH7_9ASTE</name>
<keyword evidence="2" id="KW-0677">Repeat</keyword>
<dbReference type="PROSITE" id="PS50090">
    <property type="entry name" value="MYB_LIKE"/>
    <property type="match status" value="2"/>
</dbReference>
<proteinExistence type="predicted"/>
<gene>
    <name evidence="11" type="ORF">RJ639_020004</name>
</gene>
<dbReference type="GO" id="GO:0005634">
    <property type="term" value="C:nucleus"/>
    <property type="evidence" value="ECO:0007669"/>
    <property type="project" value="UniProtKB-SubCell"/>
</dbReference>
<feature type="region of interest" description="Disordered" evidence="8">
    <location>
        <begin position="65"/>
        <end position="84"/>
    </location>
</feature>
<dbReference type="FunFam" id="1.10.10.60:FF:000404">
    <property type="entry name" value="Transcription factor MYB97"/>
    <property type="match status" value="1"/>
</dbReference>
<evidence type="ECO:0000313" key="11">
    <source>
        <dbReference type="EMBL" id="KAK3004513.1"/>
    </source>
</evidence>
<dbReference type="EMBL" id="JAVXUP010002243">
    <property type="protein sequence ID" value="KAK3004513.1"/>
    <property type="molecule type" value="Genomic_DNA"/>
</dbReference>
<sequence length="478" mass="53306">MDETRMLKREKKNRGSERAFLARVNNLKGTMVLVKKAEKREKKFLKSAGVVAEILRRQGIEVKMTSDGGCGSGRGGGSPRQALKKGPWTAAEDVILTEYVRRHGEGNWNAVQRNSGLMRCGKSCRLRWANHLRPNLKKGAFTIEEERLILQIHSKIGNKWARMAAQLPGRTDNEIKNYWNTRLKRRQRAGLPIYPQEIKQHAHHQQQQQKQIQIQTQPNSSSSSLSSLLSSSSSPASQQHKPNYNVPSASLFNSFTFPSTASNLEPSSNYLSNIQNHFKLMRSSNGGLALSLSTLSSATTLFNQGLQLNSPNFNINPMLSYNTVGGFVQRAELAELPLTQPPILPETTPASSGTSTRSFDANEYEIEPEFLRGNSGLLEDLLEESQALTQSEKSQKERLLAEDKGKGENWFEYGTTMEDADVFGHGDAGRQNHWEDSGCIGLQNKNDVLEEMNIMDDDLLSLLDFPLTGPVPDWYGGS</sequence>
<keyword evidence="3" id="KW-0805">Transcription regulation</keyword>